<dbReference type="RefSeq" id="WP_093248818.1">
    <property type="nucleotide sequence ID" value="NZ_FNQM01000002.1"/>
</dbReference>
<feature type="site" description="Interaction with DNA" evidence="10">
    <location>
        <position position="298"/>
    </location>
</feature>
<dbReference type="Gene3D" id="1.10.290.10">
    <property type="entry name" value="Topoisomerase I, domain 4"/>
    <property type="match status" value="1"/>
</dbReference>
<evidence type="ECO:0000256" key="1">
    <source>
        <dbReference type="ARBA" id="ARBA00000213"/>
    </source>
</evidence>
<keyword evidence="8 10" id="KW-0238">DNA-binding</keyword>
<comment type="caution">
    <text evidence="10">Lacks conserved residue(s) required for the propagation of feature annotation.</text>
</comment>
<dbReference type="InterPro" id="IPR013498">
    <property type="entry name" value="Topo_IA_Znf"/>
</dbReference>
<dbReference type="Pfam" id="PF01751">
    <property type="entry name" value="Toprim"/>
    <property type="match status" value="1"/>
</dbReference>
<feature type="compositionally biased region" description="Basic residues" evidence="11">
    <location>
        <begin position="869"/>
        <end position="879"/>
    </location>
</feature>
<feature type="region of interest" description="Disordered" evidence="11">
    <location>
        <begin position="869"/>
        <end position="938"/>
    </location>
</feature>
<evidence type="ECO:0000256" key="2">
    <source>
        <dbReference type="ARBA" id="ARBA00009446"/>
    </source>
</evidence>
<evidence type="ECO:0000256" key="11">
    <source>
        <dbReference type="SAM" id="MobiDB-lite"/>
    </source>
</evidence>
<evidence type="ECO:0000256" key="4">
    <source>
        <dbReference type="ARBA" id="ARBA00022771"/>
    </source>
</evidence>
<dbReference type="Gene3D" id="3.30.65.10">
    <property type="entry name" value="Bacterial Topoisomerase I, domain 1"/>
    <property type="match status" value="1"/>
</dbReference>
<dbReference type="PROSITE" id="PS52039">
    <property type="entry name" value="TOPO_IA_2"/>
    <property type="match status" value="1"/>
</dbReference>
<feature type="site" description="Interaction with DNA" evidence="10">
    <location>
        <position position="146"/>
    </location>
</feature>
<dbReference type="InterPro" id="IPR013826">
    <property type="entry name" value="Topo_IA_cen_sub3"/>
</dbReference>
<proteinExistence type="inferred from homology"/>
<feature type="compositionally biased region" description="Low complexity" evidence="11">
    <location>
        <begin position="922"/>
        <end position="938"/>
    </location>
</feature>
<evidence type="ECO:0000259" key="12">
    <source>
        <dbReference type="PROSITE" id="PS50880"/>
    </source>
</evidence>
<feature type="site" description="Interaction with DNA" evidence="10">
    <location>
        <position position="158"/>
    </location>
</feature>
<evidence type="ECO:0000256" key="6">
    <source>
        <dbReference type="ARBA" id="ARBA00022842"/>
    </source>
</evidence>
<feature type="site" description="Interaction with DNA" evidence="10">
    <location>
        <position position="537"/>
    </location>
</feature>
<dbReference type="PROSITE" id="PS00396">
    <property type="entry name" value="TOPO_IA_1"/>
    <property type="match status" value="1"/>
</dbReference>
<keyword evidence="15" id="KW-1185">Reference proteome</keyword>
<evidence type="ECO:0000313" key="14">
    <source>
        <dbReference type="EMBL" id="SDZ95445.1"/>
    </source>
</evidence>
<evidence type="ECO:0000256" key="3">
    <source>
        <dbReference type="ARBA" id="ARBA00022723"/>
    </source>
</evidence>
<dbReference type="InterPro" id="IPR023406">
    <property type="entry name" value="Topo_IA_AS"/>
</dbReference>
<name>A0A1H3X7P9_9RHOB</name>
<feature type="compositionally biased region" description="Low complexity" evidence="11">
    <location>
        <begin position="880"/>
        <end position="894"/>
    </location>
</feature>
<comment type="subunit">
    <text evidence="10">Monomer.</text>
</comment>
<dbReference type="EC" id="5.6.2.1" evidence="10"/>
<dbReference type="InterPro" id="IPR028612">
    <property type="entry name" value="Topoisom_1_IA"/>
</dbReference>
<evidence type="ECO:0000256" key="8">
    <source>
        <dbReference type="ARBA" id="ARBA00023125"/>
    </source>
</evidence>
<evidence type="ECO:0000256" key="5">
    <source>
        <dbReference type="ARBA" id="ARBA00022833"/>
    </source>
</evidence>
<dbReference type="PROSITE" id="PS50880">
    <property type="entry name" value="TOPRIM"/>
    <property type="match status" value="1"/>
</dbReference>
<dbReference type="Proteomes" id="UP000198703">
    <property type="component" value="Unassembled WGS sequence"/>
</dbReference>
<dbReference type="InterPro" id="IPR025589">
    <property type="entry name" value="Toprim_C_rpt"/>
</dbReference>
<dbReference type="Gene3D" id="3.40.50.140">
    <property type="match status" value="1"/>
</dbReference>
<dbReference type="Pfam" id="PF13368">
    <property type="entry name" value="Toprim_C_rpt"/>
    <property type="match status" value="3"/>
</dbReference>
<dbReference type="InterPro" id="IPR003602">
    <property type="entry name" value="Topo_IA_DNA-bd_dom"/>
</dbReference>
<dbReference type="InterPro" id="IPR034149">
    <property type="entry name" value="TOPRIM_TopoI"/>
</dbReference>
<evidence type="ECO:0000256" key="7">
    <source>
        <dbReference type="ARBA" id="ARBA00023029"/>
    </source>
</evidence>
<dbReference type="GO" id="GO:0005694">
    <property type="term" value="C:chromosome"/>
    <property type="evidence" value="ECO:0007669"/>
    <property type="project" value="InterPro"/>
</dbReference>
<protein>
    <recommendedName>
        <fullName evidence="10">DNA topoisomerase 1</fullName>
        <ecNumber evidence="10">5.6.2.1</ecNumber>
    </recommendedName>
    <alternativeName>
        <fullName evidence="10">DNA topoisomerase I</fullName>
    </alternativeName>
</protein>
<dbReference type="CDD" id="cd03363">
    <property type="entry name" value="TOPRIM_TopoIA_TopoI"/>
    <property type="match status" value="1"/>
</dbReference>
<dbReference type="AlphaFoldDB" id="A0A1H3X7P9"/>
<dbReference type="EMBL" id="FNQM01000002">
    <property type="protein sequence ID" value="SDZ95445.1"/>
    <property type="molecule type" value="Genomic_DNA"/>
</dbReference>
<keyword evidence="4" id="KW-0863">Zinc-finger</keyword>
<dbReference type="CDD" id="cd00186">
    <property type="entry name" value="TOP1Ac"/>
    <property type="match status" value="1"/>
</dbReference>
<dbReference type="InterPro" id="IPR003601">
    <property type="entry name" value="Topo_IA_2"/>
</dbReference>
<dbReference type="InterPro" id="IPR013497">
    <property type="entry name" value="Topo_IA_cen"/>
</dbReference>
<evidence type="ECO:0000256" key="10">
    <source>
        <dbReference type="HAMAP-Rule" id="MF_00952"/>
    </source>
</evidence>
<feature type="active site" description="O-(5'-phospho-DNA)-tyrosine intermediate" evidence="10">
    <location>
        <position position="296"/>
    </location>
</feature>
<dbReference type="InterPro" id="IPR013824">
    <property type="entry name" value="Topo_IA_cen_sub1"/>
</dbReference>
<dbReference type="InterPro" id="IPR006171">
    <property type="entry name" value="TOPRIM_dom"/>
</dbReference>
<feature type="site" description="Interaction with DNA" evidence="10">
    <location>
        <position position="142"/>
    </location>
</feature>
<keyword evidence="6" id="KW-0460">Magnesium</keyword>
<dbReference type="PANTHER" id="PTHR42785">
    <property type="entry name" value="DNA TOPOISOMERASE, TYPE IA, CORE"/>
    <property type="match status" value="1"/>
</dbReference>
<keyword evidence="7 10" id="KW-0799">Topoisomerase</keyword>
<comment type="similarity">
    <text evidence="2 10">Belongs to the type IA topoisomerase family.</text>
</comment>
<dbReference type="HAMAP" id="MF_00952">
    <property type="entry name" value="Topoisom_1_prok"/>
    <property type="match status" value="1"/>
</dbReference>
<keyword evidence="3" id="KW-0479">Metal-binding</keyword>
<evidence type="ECO:0000313" key="15">
    <source>
        <dbReference type="Proteomes" id="UP000198703"/>
    </source>
</evidence>
<dbReference type="NCBIfam" id="TIGR01051">
    <property type="entry name" value="topA_bact"/>
    <property type="match status" value="1"/>
</dbReference>
<comment type="function">
    <text evidence="10">Releases the supercoiling and torsional tension of DNA, which is introduced during the DNA replication and transcription, by transiently cleaving and rejoining one strand of the DNA duplex. Introduces a single-strand break via transesterification at a target site in duplex DNA. The scissile phosphodiester is attacked by the catalytic tyrosine of the enzyme, resulting in the formation of a DNA-(5'-phosphotyrosyl)-enzyme intermediate and the expulsion of a 3'-OH DNA strand. The free DNA strand then undergoes passage around the unbroken strand, thus removing DNA supercoils. Finally, in the religation step, the DNA 3'-OH attacks the covalent intermediate to expel the active-site tyrosine and restore the DNA phosphodiester backbone.</text>
</comment>
<dbReference type="SMART" id="SM00436">
    <property type="entry name" value="TOP1Bc"/>
    <property type="match status" value="1"/>
</dbReference>
<accession>A0A1H3X7P9</accession>
<dbReference type="Gene3D" id="2.60.510.20">
    <property type="match status" value="1"/>
</dbReference>
<feature type="region of interest" description="Interaction with DNA" evidence="10">
    <location>
        <begin position="166"/>
        <end position="171"/>
    </location>
</feature>
<keyword evidence="9 10" id="KW-0413">Isomerase</keyword>
<feature type="domain" description="Toprim" evidence="12">
    <location>
        <begin position="1"/>
        <end position="116"/>
    </location>
</feature>
<dbReference type="InterPro" id="IPR000380">
    <property type="entry name" value="Topo_IA"/>
</dbReference>
<gene>
    <name evidence="10" type="primary">topA</name>
    <name evidence="14" type="ORF">SAMN05444370_102313</name>
</gene>
<keyword evidence="5" id="KW-0862">Zinc</keyword>
<feature type="compositionally biased region" description="Low complexity" evidence="11">
    <location>
        <begin position="902"/>
        <end position="915"/>
    </location>
</feature>
<dbReference type="SUPFAM" id="SSF56712">
    <property type="entry name" value="Prokaryotic type I DNA topoisomerase"/>
    <property type="match status" value="1"/>
</dbReference>
<dbReference type="OrthoDB" id="9804262at2"/>
<dbReference type="GO" id="GO:0008270">
    <property type="term" value="F:zinc ion binding"/>
    <property type="evidence" value="ECO:0007669"/>
    <property type="project" value="UniProtKB-KW"/>
</dbReference>
<dbReference type="SMART" id="SM00437">
    <property type="entry name" value="TOP1Ac"/>
    <property type="match status" value="1"/>
</dbReference>
<dbReference type="GO" id="GO:0003677">
    <property type="term" value="F:DNA binding"/>
    <property type="evidence" value="ECO:0007669"/>
    <property type="project" value="UniProtKB-KW"/>
</dbReference>
<feature type="site" description="Interaction with DNA" evidence="10">
    <location>
        <position position="31"/>
    </location>
</feature>
<dbReference type="PRINTS" id="PR00417">
    <property type="entry name" value="PRTPISMRASEI"/>
</dbReference>
<dbReference type="Pfam" id="PF01131">
    <property type="entry name" value="Topoisom_bac"/>
    <property type="match status" value="2"/>
</dbReference>
<reference evidence="14 15" key="1">
    <citation type="submission" date="2016-10" db="EMBL/GenBank/DDBJ databases">
        <authorList>
            <person name="de Groot N.N."/>
        </authorList>
    </citation>
    <scope>NUCLEOTIDE SEQUENCE [LARGE SCALE GENOMIC DNA]</scope>
    <source>
        <strain evidence="14 15">DSM 15345</strain>
    </source>
</reference>
<dbReference type="Pfam" id="PF01396">
    <property type="entry name" value="Zn_ribbon_Top1"/>
    <property type="match status" value="1"/>
</dbReference>
<organism evidence="14 15">
    <name type="scientific">Rubrimonas cliftonensis</name>
    <dbReference type="NCBI Taxonomy" id="89524"/>
    <lineage>
        <taxon>Bacteria</taxon>
        <taxon>Pseudomonadati</taxon>
        <taxon>Pseudomonadota</taxon>
        <taxon>Alphaproteobacteria</taxon>
        <taxon>Rhodobacterales</taxon>
        <taxon>Paracoccaceae</taxon>
        <taxon>Rubrimonas</taxon>
    </lineage>
</organism>
<sequence length="938" mass="101064">MAVVVVESPAKAKTINKYLGDDYTVLASYGHVRDLPPKDGSVDPEQDFAMVWEVDSASKKHVRAITEALKSDGSLILATDPDREGEAISWHLLEALKKAKAVKPATQVSRVTFNAITKQAVGEAMKRPRDIDMELVSAYLARRALDYLVGFTLSPVLWRKLPGAKSAGRVQSVALRLIVQREMEIEAFRPREYWTVRAELLTPRGDAFEARLVTLDGAKLDRFDLATEADALKAVQAVAEGVLGVASVEARPATRNPWPPFMTSTLQQEASRKLGFGAKQTMSTAQRLYEAGWITYMRTDGVDMAPEAVTAARSAIESRFGKAYVPDSPRVYKTKAKNAQEAHECIRPTEMDRGSDAAGRLEPDQRRLYELIWKRTLASQMASARLERTTVEVSGPRVGLRATGQVVKFDGFLKIYDESRDDDAGEDGARLPEIMQGEKAVLAPFRGSSLDADVARALARADEKAEAKPAGFVLASGPVGDELTDGGGAADPAALGAQSFTQPPPRYTEATLVKRMEELGIGRPSTYASIIDTIQTRGYVQKDGNRLIPEDKGRLVTAFLEEYFSRYVQYDFTAALEEGLDEVSGGRADWKALLREFWGDFSSAVDETKELRISEVLDRIDAALGPHLFPDRGDGVDPRQCRLCGAGRLSLKTGKFGAFIGCSNYPECKYTRPLGASEAEAEAADRLLGHSEDGLPVTLKVGRFGPYVQMGEPEEGGAKPKRASVPKGMPLDAVDLARALDWLALPRLIGAHPEDGEPIEAGIGRFGPYVKHGKTYANLPKDEDVLTIGMNRAVDLIEQKRARGPGRGAAAAPLRVLGEHPDGGPVELHAGRYGPYVKWGKVNATLPKEVEAEAATLEMALPLIAEKAPKKKAPAKKAAAKSPAKAAAKAAVGKTAKKKAPAAKATAGKAPAARAAAKRKAAAGADAAPEPTSAAEDE</sequence>
<dbReference type="InterPro" id="IPR005733">
    <property type="entry name" value="TopoI_bac-type"/>
</dbReference>
<comment type="catalytic activity">
    <reaction evidence="1 10">
        <text>ATP-independent breakage of single-stranded DNA, followed by passage and rejoining.</text>
        <dbReference type="EC" id="5.6.2.1"/>
    </reaction>
</comment>
<dbReference type="GO" id="GO:0003917">
    <property type="term" value="F:DNA topoisomerase type I (single strand cut, ATP-independent) activity"/>
    <property type="evidence" value="ECO:0007669"/>
    <property type="project" value="UniProtKB-UniRule"/>
</dbReference>
<feature type="domain" description="Topo IA-type catalytic" evidence="13">
    <location>
        <begin position="132"/>
        <end position="605"/>
    </location>
</feature>
<dbReference type="SMART" id="SM00493">
    <property type="entry name" value="TOPRIM"/>
    <property type="match status" value="1"/>
</dbReference>
<dbReference type="Gene3D" id="1.10.460.10">
    <property type="entry name" value="Topoisomerase I, domain 2"/>
    <property type="match status" value="2"/>
</dbReference>
<feature type="site" description="Interaction with DNA" evidence="10">
    <location>
        <position position="143"/>
    </location>
</feature>
<evidence type="ECO:0000256" key="9">
    <source>
        <dbReference type="ARBA" id="ARBA00023235"/>
    </source>
</evidence>
<dbReference type="STRING" id="89524.SAMN05444370_102313"/>
<dbReference type="PANTHER" id="PTHR42785:SF1">
    <property type="entry name" value="DNA TOPOISOMERASE"/>
    <property type="match status" value="1"/>
</dbReference>
<evidence type="ECO:0000259" key="13">
    <source>
        <dbReference type="PROSITE" id="PS52039"/>
    </source>
</evidence>
<dbReference type="InterPro" id="IPR023405">
    <property type="entry name" value="Topo_IA_core_domain"/>
</dbReference>
<dbReference type="GO" id="GO:0006265">
    <property type="term" value="P:DNA topological change"/>
    <property type="evidence" value="ECO:0007669"/>
    <property type="project" value="UniProtKB-UniRule"/>
</dbReference>
<dbReference type="SUPFAM" id="SSF57783">
    <property type="entry name" value="Zinc beta-ribbon"/>
    <property type="match status" value="1"/>
</dbReference>